<protein>
    <submittedName>
        <fullName evidence="1">Uncharacterized protein</fullName>
    </submittedName>
</protein>
<dbReference type="AlphaFoldDB" id="H1V686"/>
<evidence type="ECO:0000313" key="1">
    <source>
        <dbReference type="EMBL" id="CCF35738.1"/>
    </source>
</evidence>
<gene>
    <name evidence="1" type="ORF">CH063_07460</name>
</gene>
<accession>H1V686</accession>
<organism evidence="1 2">
    <name type="scientific">Colletotrichum higginsianum (strain IMI 349063)</name>
    <name type="common">Crucifer anthracnose fungus</name>
    <dbReference type="NCBI Taxonomy" id="759273"/>
    <lineage>
        <taxon>Eukaryota</taxon>
        <taxon>Fungi</taxon>
        <taxon>Dikarya</taxon>
        <taxon>Ascomycota</taxon>
        <taxon>Pezizomycotina</taxon>
        <taxon>Sordariomycetes</taxon>
        <taxon>Hypocreomycetidae</taxon>
        <taxon>Glomerellales</taxon>
        <taxon>Glomerellaceae</taxon>
        <taxon>Colletotrichum</taxon>
        <taxon>Colletotrichum destructivum species complex</taxon>
    </lineage>
</organism>
<dbReference type="HOGENOM" id="CLU_1315321_0_0_1"/>
<name>H1V686_COLHI</name>
<proteinExistence type="predicted"/>
<sequence length="209" mass="22988">MGPHASSPFTCTFCYGSSDGPPHVLGHEARLTCSPCHAALIDLAICWLPGRLGKGSGEMGCWRRQGRTAEKDPSVHSVIESRFIFSPSSGRRIARRSQRGSGDAGYGFYNIRLHQRSYRPTSLQTKSNEAHTGMDAAISRDSTLRRETRGQHAYSSIGKSRADTGHVDIRNIDFGIGKFTYTDRPTNYTPSSFTAFAKPNQFPSRLDAS</sequence>
<evidence type="ECO:0000313" key="2">
    <source>
        <dbReference type="Proteomes" id="UP000007174"/>
    </source>
</evidence>
<reference evidence="2" key="1">
    <citation type="journal article" date="2012" name="Nat. Genet.">
        <title>Lifestyle transitions in plant pathogenic Colletotrichum fungi deciphered by genome and transcriptome analyses.</title>
        <authorList>
            <person name="O'Connell R.J."/>
            <person name="Thon M.R."/>
            <person name="Hacquard S."/>
            <person name="Amyotte S.G."/>
            <person name="Kleemann J."/>
            <person name="Torres M.F."/>
            <person name="Damm U."/>
            <person name="Buiate E.A."/>
            <person name="Epstein L."/>
            <person name="Alkan N."/>
            <person name="Altmueller J."/>
            <person name="Alvarado-Balderrama L."/>
            <person name="Bauser C.A."/>
            <person name="Becker C."/>
            <person name="Birren B.W."/>
            <person name="Chen Z."/>
            <person name="Choi J."/>
            <person name="Crouch J.A."/>
            <person name="Duvick J.P."/>
            <person name="Farman M.A."/>
            <person name="Gan P."/>
            <person name="Heiman D."/>
            <person name="Henrissat B."/>
            <person name="Howard R.J."/>
            <person name="Kabbage M."/>
            <person name="Koch C."/>
            <person name="Kracher B."/>
            <person name="Kubo Y."/>
            <person name="Law A.D."/>
            <person name="Lebrun M.-H."/>
            <person name="Lee Y.-H."/>
            <person name="Miyara I."/>
            <person name="Moore N."/>
            <person name="Neumann U."/>
            <person name="Nordstroem K."/>
            <person name="Panaccione D.G."/>
            <person name="Panstruga R."/>
            <person name="Place M."/>
            <person name="Proctor R.H."/>
            <person name="Prusky D."/>
            <person name="Rech G."/>
            <person name="Reinhardt R."/>
            <person name="Rollins J.A."/>
            <person name="Rounsley S."/>
            <person name="Schardl C.L."/>
            <person name="Schwartz D.C."/>
            <person name="Shenoy N."/>
            <person name="Shirasu K."/>
            <person name="Sikhakolli U.R."/>
            <person name="Stueber K."/>
            <person name="Sukno S.A."/>
            <person name="Sweigard J.A."/>
            <person name="Takano Y."/>
            <person name="Takahara H."/>
            <person name="Trail F."/>
            <person name="van der Does H.C."/>
            <person name="Voll L.M."/>
            <person name="Will I."/>
            <person name="Young S."/>
            <person name="Zeng Q."/>
            <person name="Zhang J."/>
            <person name="Zhou S."/>
            <person name="Dickman M.B."/>
            <person name="Schulze-Lefert P."/>
            <person name="Ver Loren van Themaat E."/>
            <person name="Ma L.-J."/>
            <person name="Vaillancourt L.J."/>
        </authorList>
    </citation>
    <scope>NUCLEOTIDE SEQUENCE [LARGE SCALE GENOMIC DNA]</scope>
    <source>
        <strain evidence="2">IMI 349063</strain>
    </source>
</reference>
<dbReference type="VEuPathDB" id="FungiDB:CH63R_02774"/>
<dbReference type="EMBL" id="CACQ02001675">
    <property type="protein sequence ID" value="CCF35738.1"/>
    <property type="molecule type" value="Genomic_DNA"/>
</dbReference>
<dbReference type="Proteomes" id="UP000007174">
    <property type="component" value="Unassembled WGS sequence"/>
</dbReference>
<dbReference type="STRING" id="759273.H1V686"/>